<keyword evidence="4" id="KW-1015">Disulfide bond</keyword>
<evidence type="ECO:0000313" key="7">
    <source>
        <dbReference type="Proteomes" id="UP001321473"/>
    </source>
</evidence>
<dbReference type="GO" id="GO:0006629">
    <property type="term" value="P:lipid metabolic process"/>
    <property type="evidence" value="ECO:0007669"/>
    <property type="project" value="InterPro"/>
</dbReference>
<organism evidence="6 7">
    <name type="scientific">Amblyomma americanum</name>
    <name type="common">Lone star tick</name>
    <dbReference type="NCBI Taxonomy" id="6943"/>
    <lineage>
        <taxon>Eukaryota</taxon>
        <taxon>Metazoa</taxon>
        <taxon>Ecdysozoa</taxon>
        <taxon>Arthropoda</taxon>
        <taxon>Chelicerata</taxon>
        <taxon>Arachnida</taxon>
        <taxon>Acari</taxon>
        <taxon>Parasitiformes</taxon>
        <taxon>Ixodida</taxon>
        <taxon>Ixodoidea</taxon>
        <taxon>Ixodidae</taxon>
        <taxon>Amblyomminae</taxon>
        <taxon>Amblyomma</taxon>
    </lineage>
</organism>
<dbReference type="PANTHER" id="PTHR43805">
    <property type="entry name" value="GLYCEROPHOSPHORYL DIESTER PHOSPHODIESTERASE"/>
    <property type="match status" value="1"/>
</dbReference>
<keyword evidence="5" id="KW-0456">Lyase</keyword>
<dbReference type="GO" id="GO:0016829">
    <property type="term" value="F:lyase activity"/>
    <property type="evidence" value="ECO:0007669"/>
    <property type="project" value="UniProtKB-KW"/>
</dbReference>
<comment type="caution">
    <text evidence="6">The sequence shown here is derived from an EMBL/GenBank/DDBJ whole genome shotgun (WGS) entry which is preliminary data.</text>
</comment>
<evidence type="ECO:0000313" key="6">
    <source>
        <dbReference type="EMBL" id="KAK8786968.1"/>
    </source>
</evidence>
<protein>
    <submittedName>
        <fullName evidence="6">Uncharacterized protein</fullName>
    </submittedName>
</protein>
<dbReference type="Proteomes" id="UP001321473">
    <property type="component" value="Unassembled WGS sequence"/>
</dbReference>
<dbReference type="EMBL" id="JARKHS020002246">
    <property type="protein sequence ID" value="KAK8786968.1"/>
    <property type="molecule type" value="Genomic_DNA"/>
</dbReference>
<name>A0AAQ4FK58_AMBAM</name>
<accession>A0AAQ4FK58</accession>
<evidence type="ECO:0000256" key="2">
    <source>
        <dbReference type="ARBA" id="ARBA00022723"/>
    </source>
</evidence>
<dbReference type="CDD" id="cd08576">
    <property type="entry name" value="GDPD_like_SMaseD_PLD"/>
    <property type="match status" value="1"/>
</dbReference>
<dbReference type="GO" id="GO:0008081">
    <property type="term" value="F:phosphoric diester hydrolase activity"/>
    <property type="evidence" value="ECO:0007669"/>
    <property type="project" value="InterPro"/>
</dbReference>
<dbReference type="SUPFAM" id="SSF51695">
    <property type="entry name" value="PLC-like phosphodiesterases"/>
    <property type="match status" value="1"/>
</dbReference>
<comment type="catalytic activity">
    <reaction evidence="1">
        <text>an N-(acyl)-sphingosylphosphoethanolamine = an N-(acyl)-sphingosyl-1,3-cyclic phosphate + ethanolamine</text>
        <dbReference type="Rhea" id="RHEA:60648"/>
        <dbReference type="ChEBI" id="CHEBI:57603"/>
        <dbReference type="ChEBI" id="CHEBI:143891"/>
        <dbReference type="ChEBI" id="CHEBI:143892"/>
    </reaction>
</comment>
<dbReference type="AlphaFoldDB" id="A0AAQ4FK58"/>
<dbReference type="Gene3D" id="3.20.20.190">
    <property type="entry name" value="Phosphatidylinositol (PI) phosphodiesterase"/>
    <property type="match status" value="1"/>
</dbReference>
<evidence type="ECO:0000256" key="4">
    <source>
        <dbReference type="ARBA" id="ARBA00023157"/>
    </source>
</evidence>
<dbReference type="PANTHER" id="PTHR43805:SF1">
    <property type="entry name" value="GP-PDE DOMAIN-CONTAINING PROTEIN"/>
    <property type="match status" value="1"/>
</dbReference>
<sequence length="343" mass="38729">MELVWTRGSRGAAVFMVAAFFGLAAGYSKRPVYIIAHMVNSIADFDEAMRRGANAIEADVTFSHDGTAVKLFHGWPCDCLRECTAEEEVKPFLEYVRITTSIDGGQYADRLALLFLDLKVGDIDEQRKYGAGINIAENLLQHLWQGVPFSQALNVLLSVPSVADQEVLQGAIDTISRYNSAMLDKIGFDVSNNDDLDNIRNMYERLGIERHRWQGDGITNCLSYLRSADRLQSVIDNRDSDGPEHYVEKAYDWTLDMPEEIRRSLRRGVDGIITNKPERMAVIMQEDEFKDTLRPANVSDNPWIPFVSSTPLPRLSTDDFDHLKDEDLGSAFDDAFSFLARLF</sequence>
<dbReference type="GO" id="GO:0046872">
    <property type="term" value="F:metal ion binding"/>
    <property type="evidence" value="ECO:0007669"/>
    <property type="project" value="UniProtKB-KW"/>
</dbReference>
<keyword evidence="2" id="KW-0479">Metal-binding</keyword>
<proteinExistence type="predicted"/>
<dbReference type="InterPro" id="IPR017946">
    <property type="entry name" value="PLC-like_Pdiesterase_TIM-brl"/>
</dbReference>
<evidence type="ECO:0000256" key="1">
    <source>
        <dbReference type="ARBA" id="ARBA00000110"/>
    </source>
</evidence>
<keyword evidence="3" id="KW-0460">Magnesium</keyword>
<gene>
    <name evidence="6" type="ORF">V5799_023257</name>
</gene>
<reference evidence="6 7" key="1">
    <citation type="journal article" date="2023" name="Arcadia Sci">
        <title>De novo assembly of a long-read Amblyomma americanum tick genome.</title>
        <authorList>
            <person name="Chou S."/>
            <person name="Poskanzer K.E."/>
            <person name="Rollins M."/>
            <person name="Thuy-Boun P.S."/>
        </authorList>
    </citation>
    <scope>NUCLEOTIDE SEQUENCE [LARGE SCALE GENOMIC DNA]</scope>
    <source>
        <strain evidence="6">F_SG_1</strain>
        <tissue evidence="6">Salivary glands</tissue>
    </source>
</reference>
<evidence type="ECO:0000256" key="5">
    <source>
        <dbReference type="ARBA" id="ARBA00023239"/>
    </source>
</evidence>
<keyword evidence="7" id="KW-1185">Reference proteome</keyword>
<evidence type="ECO:0000256" key="3">
    <source>
        <dbReference type="ARBA" id="ARBA00022842"/>
    </source>
</evidence>